<accession>A0AAW0SSH1</accession>
<reference evidence="5 6" key="1">
    <citation type="submission" date="2023-03" db="EMBL/GenBank/DDBJ databases">
        <title>High-quality genome of Scylla paramamosain provides insights in environmental adaptation.</title>
        <authorList>
            <person name="Zhang L."/>
        </authorList>
    </citation>
    <scope>NUCLEOTIDE SEQUENCE [LARGE SCALE GENOMIC DNA]</scope>
    <source>
        <strain evidence="5">LZ_2023a</strain>
        <tissue evidence="5">Muscle</tissue>
    </source>
</reference>
<dbReference type="Pfam" id="PF00018">
    <property type="entry name" value="SH3_1"/>
    <property type="match status" value="2"/>
</dbReference>
<dbReference type="Gene3D" id="2.30.30.40">
    <property type="entry name" value="SH3 Domains"/>
    <property type="match status" value="2"/>
</dbReference>
<dbReference type="GO" id="GO:0042554">
    <property type="term" value="P:superoxide anion generation"/>
    <property type="evidence" value="ECO:0007669"/>
    <property type="project" value="TreeGrafter"/>
</dbReference>
<evidence type="ECO:0000313" key="5">
    <source>
        <dbReference type="EMBL" id="KAK8378313.1"/>
    </source>
</evidence>
<dbReference type="EMBL" id="JARAKH010000045">
    <property type="protein sequence ID" value="KAK8378313.1"/>
    <property type="molecule type" value="Genomic_DNA"/>
</dbReference>
<dbReference type="InterPro" id="IPR036028">
    <property type="entry name" value="SH3-like_dom_sf"/>
</dbReference>
<comment type="caution">
    <text evidence="5">The sequence shown here is derived from an EMBL/GenBank/DDBJ whole genome shotgun (WGS) entry which is preliminary data.</text>
</comment>
<dbReference type="PROSITE" id="PS50002">
    <property type="entry name" value="SH3"/>
    <property type="match status" value="2"/>
</dbReference>
<dbReference type="GO" id="GO:0016176">
    <property type="term" value="F:superoxide-generating NADPH oxidase activator activity"/>
    <property type="evidence" value="ECO:0007669"/>
    <property type="project" value="TreeGrafter"/>
</dbReference>
<protein>
    <recommendedName>
        <fullName evidence="4">SH3 domain-containing protein</fullName>
    </recommendedName>
</protein>
<dbReference type="InterPro" id="IPR001452">
    <property type="entry name" value="SH3_domain"/>
</dbReference>
<organism evidence="5 6">
    <name type="scientific">Scylla paramamosain</name>
    <name type="common">Mud crab</name>
    <dbReference type="NCBI Taxonomy" id="85552"/>
    <lineage>
        <taxon>Eukaryota</taxon>
        <taxon>Metazoa</taxon>
        <taxon>Ecdysozoa</taxon>
        <taxon>Arthropoda</taxon>
        <taxon>Crustacea</taxon>
        <taxon>Multicrustacea</taxon>
        <taxon>Malacostraca</taxon>
        <taxon>Eumalacostraca</taxon>
        <taxon>Eucarida</taxon>
        <taxon>Decapoda</taxon>
        <taxon>Pleocyemata</taxon>
        <taxon>Brachyura</taxon>
        <taxon>Eubrachyura</taxon>
        <taxon>Portunoidea</taxon>
        <taxon>Portunidae</taxon>
        <taxon>Portuninae</taxon>
        <taxon>Scylla</taxon>
    </lineage>
</organism>
<dbReference type="FunFam" id="2.30.30.40:FF:000222">
    <property type="entry name" value="SH3 domain-containing protein Dlish"/>
    <property type="match status" value="1"/>
</dbReference>
<feature type="domain" description="SH3" evidence="4">
    <location>
        <begin position="178"/>
        <end position="238"/>
    </location>
</feature>
<dbReference type="SUPFAM" id="SSF50044">
    <property type="entry name" value="SH3-domain"/>
    <property type="match status" value="3"/>
</dbReference>
<dbReference type="PANTHER" id="PTHR15706">
    <property type="entry name" value="SH3 MULTIPLE DOMAIN"/>
    <property type="match status" value="1"/>
</dbReference>
<keyword evidence="2" id="KW-0677">Repeat</keyword>
<dbReference type="CDD" id="cd00174">
    <property type="entry name" value="SH3"/>
    <property type="match status" value="2"/>
</dbReference>
<dbReference type="GO" id="GO:0005737">
    <property type="term" value="C:cytoplasm"/>
    <property type="evidence" value="ECO:0007669"/>
    <property type="project" value="TreeGrafter"/>
</dbReference>
<keyword evidence="1 3" id="KW-0728">SH3 domain</keyword>
<feature type="domain" description="SH3" evidence="4">
    <location>
        <begin position="285"/>
        <end position="348"/>
    </location>
</feature>
<dbReference type="SMART" id="SM00326">
    <property type="entry name" value="SH3"/>
    <property type="match status" value="2"/>
</dbReference>
<evidence type="ECO:0000313" key="6">
    <source>
        <dbReference type="Proteomes" id="UP001487740"/>
    </source>
</evidence>
<evidence type="ECO:0000259" key="4">
    <source>
        <dbReference type="PROSITE" id="PS50002"/>
    </source>
</evidence>
<evidence type="ECO:0000256" key="3">
    <source>
        <dbReference type="PROSITE-ProRule" id="PRU00192"/>
    </source>
</evidence>
<gene>
    <name evidence="5" type="ORF">O3P69_011066</name>
</gene>
<keyword evidence="6" id="KW-1185">Reference proteome</keyword>
<sequence>MSASPAGSGGYVSEGEEKVVRAPGLGRITGSASIETLVRVGLEKEAGLSPDSKMVVVNVLYQENDWVYVIAEHGQQEGFIPHSYCAPYGSQLGELTINHKKKMPRDHSSLEGGGGGLDTDHNTTIGTVNSGGTDNPGLVGSDSESYGGKVIGGPPNRTSDSSIQSGSATPDIHPFFKDPAGRYIVLYTFIARDENDVSVERGEFVTVLNRDDPDWYWVLRSDGQEGFVPSGFVYPADVIQDHLEGSGGGGGGGGGGVMVHGGLGSAGYGPGQHHLGPGNSDDLRFHGSELVMLYDYKAQAPDDLSVRRGDWIYADLNNQTVDGWLWAYAPKTRKYGFIPRAYARPPAMTSL</sequence>
<dbReference type="AlphaFoldDB" id="A0AAW0SSH1"/>
<evidence type="ECO:0000256" key="2">
    <source>
        <dbReference type="ARBA" id="ARBA00022737"/>
    </source>
</evidence>
<proteinExistence type="predicted"/>
<evidence type="ECO:0000256" key="1">
    <source>
        <dbReference type="ARBA" id="ARBA00022443"/>
    </source>
</evidence>
<dbReference type="PANTHER" id="PTHR15706:SF2">
    <property type="entry name" value="SH3 AND PX DOMAIN-CONTAINING PROTEIN 2A"/>
    <property type="match status" value="1"/>
</dbReference>
<dbReference type="InterPro" id="IPR051228">
    <property type="entry name" value="NADPH_Oxidase/PX-Domain"/>
</dbReference>
<name>A0AAW0SSH1_SCYPA</name>
<dbReference type="Proteomes" id="UP001487740">
    <property type="component" value="Unassembled WGS sequence"/>
</dbReference>